<dbReference type="EMBL" id="BSXS01001218">
    <property type="protein sequence ID" value="GME75468.1"/>
    <property type="molecule type" value="Genomic_DNA"/>
</dbReference>
<accession>A0ACB5SXF0</accession>
<dbReference type="Proteomes" id="UP001165064">
    <property type="component" value="Unassembled WGS sequence"/>
</dbReference>
<name>A0ACB5SXF0_AMBMO</name>
<evidence type="ECO:0000313" key="2">
    <source>
        <dbReference type="Proteomes" id="UP001165064"/>
    </source>
</evidence>
<protein>
    <submittedName>
        <fullName evidence="1">Unnamed protein product</fullName>
    </submittedName>
</protein>
<proteinExistence type="predicted"/>
<sequence>MSSSLIKESKTGVRDFAILDSEDPNILSDVQVKHVVVTTPLGNCAPRNEKLNILISQVMSKCQHIVLSKQLKMSGKWEPRPSKHKSTVLPTEPTKLTPKPSWGYSPRIDEDEENLEENLEGNLEEH</sequence>
<keyword evidence="2" id="KW-1185">Reference proteome</keyword>
<evidence type="ECO:0000313" key="1">
    <source>
        <dbReference type="EMBL" id="GME75468.1"/>
    </source>
</evidence>
<comment type="caution">
    <text evidence="1">The sequence shown here is derived from an EMBL/GenBank/DDBJ whole genome shotgun (WGS) entry which is preliminary data.</text>
</comment>
<gene>
    <name evidence="1" type="ORF">Amon02_000217100</name>
</gene>
<organism evidence="1 2">
    <name type="scientific">Ambrosiozyma monospora</name>
    <name type="common">Yeast</name>
    <name type="synonym">Endomycopsis monosporus</name>
    <dbReference type="NCBI Taxonomy" id="43982"/>
    <lineage>
        <taxon>Eukaryota</taxon>
        <taxon>Fungi</taxon>
        <taxon>Dikarya</taxon>
        <taxon>Ascomycota</taxon>
        <taxon>Saccharomycotina</taxon>
        <taxon>Pichiomycetes</taxon>
        <taxon>Pichiales</taxon>
        <taxon>Pichiaceae</taxon>
        <taxon>Ambrosiozyma</taxon>
    </lineage>
</organism>
<reference evidence="1" key="1">
    <citation type="submission" date="2023-04" db="EMBL/GenBank/DDBJ databases">
        <title>Ambrosiozyma monospora NBRC 10751.</title>
        <authorList>
            <person name="Ichikawa N."/>
            <person name="Sato H."/>
            <person name="Tonouchi N."/>
        </authorList>
    </citation>
    <scope>NUCLEOTIDE SEQUENCE</scope>
    <source>
        <strain evidence="1">NBRC 10751</strain>
    </source>
</reference>